<name>A0A923L0A6_9BURK</name>
<evidence type="ECO:0008006" key="4">
    <source>
        <dbReference type="Google" id="ProtNLM"/>
    </source>
</evidence>
<keyword evidence="3" id="KW-1185">Reference proteome</keyword>
<dbReference type="AlphaFoldDB" id="A0A923L0A6"/>
<dbReference type="Proteomes" id="UP000612361">
    <property type="component" value="Unassembled WGS sequence"/>
</dbReference>
<gene>
    <name evidence="2" type="ORF">H8K47_14265</name>
</gene>
<proteinExistence type="predicted"/>
<evidence type="ECO:0000256" key="1">
    <source>
        <dbReference type="SAM" id="SignalP"/>
    </source>
</evidence>
<evidence type="ECO:0000313" key="3">
    <source>
        <dbReference type="Proteomes" id="UP000612361"/>
    </source>
</evidence>
<comment type="caution">
    <text evidence="2">The sequence shown here is derived from an EMBL/GenBank/DDBJ whole genome shotgun (WGS) entry which is preliminary data.</text>
</comment>
<accession>A0A923L0A6</accession>
<feature type="signal peptide" evidence="1">
    <location>
        <begin position="1"/>
        <end position="29"/>
    </location>
</feature>
<dbReference type="RefSeq" id="WP_186882080.1">
    <property type="nucleotide sequence ID" value="NZ_JACOGG010000016.1"/>
</dbReference>
<dbReference type="EMBL" id="JACOGG010000016">
    <property type="protein sequence ID" value="MBC3936531.1"/>
    <property type="molecule type" value="Genomic_DNA"/>
</dbReference>
<keyword evidence="1" id="KW-0732">Signal</keyword>
<evidence type="ECO:0000313" key="2">
    <source>
        <dbReference type="EMBL" id="MBC3936531.1"/>
    </source>
</evidence>
<sequence>MKTTIQRLTLLACGLIALNGCTVIAIADAAVSTTVKVGSAVVGTAVDVTAAGVKAVTNSNEKPAK</sequence>
<protein>
    <recommendedName>
        <fullName evidence="4">Lipoprotein</fullName>
    </recommendedName>
</protein>
<reference evidence="2" key="1">
    <citation type="submission" date="2020-08" db="EMBL/GenBank/DDBJ databases">
        <title>Novel species isolated from subtropical streams in China.</title>
        <authorList>
            <person name="Lu H."/>
        </authorList>
    </citation>
    <scope>NUCLEOTIDE SEQUENCE</scope>
    <source>
        <strain evidence="2">CY7W</strain>
    </source>
</reference>
<organism evidence="2 3">
    <name type="scientific">Undibacterium rugosum</name>
    <dbReference type="NCBI Taxonomy" id="2762291"/>
    <lineage>
        <taxon>Bacteria</taxon>
        <taxon>Pseudomonadati</taxon>
        <taxon>Pseudomonadota</taxon>
        <taxon>Betaproteobacteria</taxon>
        <taxon>Burkholderiales</taxon>
        <taxon>Oxalobacteraceae</taxon>
        <taxon>Undibacterium</taxon>
    </lineage>
</organism>
<feature type="chain" id="PRO_5037862245" description="Lipoprotein" evidence="1">
    <location>
        <begin position="30"/>
        <end position="65"/>
    </location>
</feature>